<evidence type="ECO:0008006" key="3">
    <source>
        <dbReference type="Google" id="ProtNLM"/>
    </source>
</evidence>
<gene>
    <name evidence="1" type="ORF">Pla52o_03850</name>
</gene>
<sequence>MPLQNRVTPASEIIAVADRGLFMGNRGCLHNDQKQLVRPVCSVKRWIICQLQFRDRRRSLMTPNQYTELFFLDEATALAAGHRPCAECRRQAYNDFKKAWLTGNPQHQLGHPCSIDQIDAVLQQDRWDQEVGQKTFQTELGSLPGGVIVSLPNETAPCLWVDRSLLRWSAGRYDRLGPATQDQQVKVHTPRSTVQALRAGFKPIIHPSRHGSR</sequence>
<evidence type="ECO:0000313" key="1">
    <source>
        <dbReference type="EMBL" id="TWU26532.1"/>
    </source>
</evidence>
<dbReference type="Proteomes" id="UP000316304">
    <property type="component" value="Unassembled WGS sequence"/>
</dbReference>
<evidence type="ECO:0000313" key="2">
    <source>
        <dbReference type="Proteomes" id="UP000316304"/>
    </source>
</evidence>
<organism evidence="1 2">
    <name type="scientific">Novipirellula galeiformis</name>
    <dbReference type="NCBI Taxonomy" id="2528004"/>
    <lineage>
        <taxon>Bacteria</taxon>
        <taxon>Pseudomonadati</taxon>
        <taxon>Planctomycetota</taxon>
        <taxon>Planctomycetia</taxon>
        <taxon>Pirellulales</taxon>
        <taxon>Pirellulaceae</taxon>
        <taxon>Novipirellula</taxon>
    </lineage>
</organism>
<name>A0A5C6CPX8_9BACT</name>
<dbReference type="AlphaFoldDB" id="A0A5C6CPX8"/>
<keyword evidence="2" id="KW-1185">Reference proteome</keyword>
<protein>
    <recommendedName>
        <fullName evidence="3">Ada DNA repair metal-binding domain-containing protein</fullName>
    </recommendedName>
</protein>
<dbReference type="OrthoDB" id="894286at2"/>
<dbReference type="EMBL" id="SJPT01000001">
    <property type="protein sequence ID" value="TWU26532.1"/>
    <property type="molecule type" value="Genomic_DNA"/>
</dbReference>
<reference evidence="1 2" key="1">
    <citation type="submission" date="2019-02" db="EMBL/GenBank/DDBJ databases">
        <title>Deep-cultivation of Planctomycetes and their phenomic and genomic characterization uncovers novel biology.</title>
        <authorList>
            <person name="Wiegand S."/>
            <person name="Jogler M."/>
            <person name="Boedeker C."/>
            <person name="Pinto D."/>
            <person name="Vollmers J."/>
            <person name="Rivas-Marin E."/>
            <person name="Kohn T."/>
            <person name="Peeters S.H."/>
            <person name="Heuer A."/>
            <person name="Rast P."/>
            <person name="Oberbeckmann S."/>
            <person name="Bunk B."/>
            <person name="Jeske O."/>
            <person name="Meyerdierks A."/>
            <person name="Storesund J.E."/>
            <person name="Kallscheuer N."/>
            <person name="Luecker S."/>
            <person name="Lage O.M."/>
            <person name="Pohl T."/>
            <person name="Merkel B.J."/>
            <person name="Hornburger P."/>
            <person name="Mueller R.-W."/>
            <person name="Bruemmer F."/>
            <person name="Labrenz M."/>
            <person name="Spormann A.M."/>
            <person name="Op Den Camp H."/>
            <person name="Overmann J."/>
            <person name="Amann R."/>
            <person name="Jetten M.S.M."/>
            <person name="Mascher T."/>
            <person name="Medema M.H."/>
            <person name="Devos D.P."/>
            <person name="Kaster A.-K."/>
            <person name="Ovreas L."/>
            <person name="Rohde M."/>
            <person name="Galperin M.Y."/>
            <person name="Jogler C."/>
        </authorList>
    </citation>
    <scope>NUCLEOTIDE SEQUENCE [LARGE SCALE GENOMIC DNA]</scope>
    <source>
        <strain evidence="1 2">Pla52o</strain>
    </source>
</reference>
<accession>A0A5C6CPX8</accession>
<comment type="caution">
    <text evidence="1">The sequence shown here is derived from an EMBL/GenBank/DDBJ whole genome shotgun (WGS) entry which is preliminary data.</text>
</comment>
<proteinExistence type="predicted"/>